<protein>
    <submittedName>
        <fullName evidence="2">Uncharacterized protein</fullName>
    </submittedName>
</protein>
<dbReference type="Proteomes" id="UP000681967">
    <property type="component" value="Unassembled WGS sequence"/>
</dbReference>
<evidence type="ECO:0000313" key="2">
    <source>
        <dbReference type="EMBL" id="CAF5228293.1"/>
    </source>
</evidence>
<organism evidence="2 3">
    <name type="scientific">Rotaria magnacalcarata</name>
    <dbReference type="NCBI Taxonomy" id="392030"/>
    <lineage>
        <taxon>Eukaryota</taxon>
        <taxon>Metazoa</taxon>
        <taxon>Spiralia</taxon>
        <taxon>Gnathifera</taxon>
        <taxon>Rotifera</taxon>
        <taxon>Eurotatoria</taxon>
        <taxon>Bdelloidea</taxon>
        <taxon>Philodinida</taxon>
        <taxon>Philodinidae</taxon>
        <taxon>Rotaria</taxon>
    </lineage>
</organism>
<name>A0A8S3KIT1_9BILA</name>
<feature type="non-terminal residue" evidence="2">
    <location>
        <position position="1"/>
    </location>
</feature>
<sequence length="75" mass="8944">MVIFLTRKLEPKKFGELTITFECNWDDQRWSEPINDIDIKDRMISFKTPFFPYACDLPHPVDVILKQHNHVLAKL</sequence>
<evidence type="ECO:0000313" key="3">
    <source>
        <dbReference type="Proteomes" id="UP000681720"/>
    </source>
</evidence>
<dbReference type="Proteomes" id="UP000681720">
    <property type="component" value="Unassembled WGS sequence"/>
</dbReference>
<dbReference type="AlphaFoldDB" id="A0A8S3KIT1"/>
<comment type="caution">
    <text evidence="2">The sequence shown here is derived from an EMBL/GenBank/DDBJ whole genome shotgun (WGS) entry which is preliminary data.</text>
</comment>
<dbReference type="EMBL" id="CAJOBH010275100">
    <property type="protein sequence ID" value="CAF5167534.1"/>
    <property type="molecule type" value="Genomic_DNA"/>
</dbReference>
<evidence type="ECO:0000313" key="1">
    <source>
        <dbReference type="EMBL" id="CAF5167534.1"/>
    </source>
</evidence>
<proteinExistence type="predicted"/>
<feature type="non-terminal residue" evidence="2">
    <location>
        <position position="75"/>
    </location>
</feature>
<gene>
    <name evidence="1" type="ORF">BYL167_LOCUS76335</name>
    <name evidence="2" type="ORF">GIL414_LOCUS88077</name>
</gene>
<reference evidence="2" key="1">
    <citation type="submission" date="2021-02" db="EMBL/GenBank/DDBJ databases">
        <authorList>
            <person name="Nowell W R."/>
        </authorList>
    </citation>
    <scope>NUCLEOTIDE SEQUENCE</scope>
</reference>
<accession>A0A8S3KIT1</accession>
<dbReference type="EMBL" id="CAJOBJ010383582">
    <property type="protein sequence ID" value="CAF5228293.1"/>
    <property type="molecule type" value="Genomic_DNA"/>
</dbReference>